<evidence type="ECO:0000313" key="15">
    <source>
        <dbReference type="EMBL" id="RVT89403.1"/>
    </source>
</evidence>
<dbReference type="InterPro" id="IPR051046">
    <property type="entry name" value="MurCDEF_CellWall_CoF430Synth"/>
</dbReference>
<accession>A0A437LVM0</accession>
<evidence type="ECO:0000256" key="4">
    <source>
        <dbReference type="ARBA" id="ARBA00022741"/>
    </source>
</evidence>
<dbReference type="InterPro" id="IPR035911">
    <property type="entry name" value="MurE/MurF_N"/>
</dbReference>
<dbReference type="GO" id="GO:0008360">
    <property type="term" value="P:regulation of cell shape"/>
    <property type="evidence" value="ECO:0007669"/>
    <property type="project" value="UniProtKB-KW"/>
</dbReference>
<dbReference type="GO" id="GO:0071555">
    <property type="term" value="P:cell wall organization"/>
    <property type="evidence" value="ECO:0007669"/>
    <property type="project" value="UniProtKB-KW"/>
</dbReference>
<comment type="caution">
    <text evidence="10">Lacks conserved residue(s) required for the propagation of feature annotation.</text>
</comment>
<dbReference type="GO" id="GO:0009252">
    <property type="term" value="P:peptidoglycan biosynthetic process"/>
    <property type="evidence" value="ECO:0007669"/>
    <property type="project" value="UniProtKB-UniRule"/>
</dbReference>
<dbReference type="NCBIfam" id="TIGR01143">
    <property type="entry name" value="murF"/>
    <property type="match status" value="1"/>
</dbReference>
<dbReference type="GO" id="GO:0047480">
    <property type="term" value="F:UDP-N-acetylmuramoyl-tripeptide-D-alanyl-D-alanine ligase activity"/>
    <property type="evidence" value="ECO:0007669"/>
    <property type="project" value="UniProtKB-UniRule"/>
</dbReference>
<dbReference type="InterPro" id="IPR036615">
    <property type="entry name" value="Mur_ligase_C_dom_sf"/>
</dbReference>
<dbReference type="GO" id="GO:0005524">
    <property type="term" value="F:ATP binding"/>
    <property type="evidence" value="ECO:0007669"/>
    <property type="project" value="UniProtKB-UniRule"/>
</dbReference>
<evidence type="ECO:0000256" key="8">
    <source>
        <dbReference type="ARBA" id="ARBA00023306"/>
    </source>
</evidence>
<evidence type="ECO:0000256" key="11">
    <source>
        <dbReference type="RuleBase" id="RU004136"/>
    </source>
</evidence>
<keyword evidence="4 10" id="KW-0547">Nucleotide-binding</keyword>
<evidence type="ECO:0000256" key="9">
    <source>
        <dbReference type="ARBA" id="ARBA00023316"/>
    </source>
</evidence>
<protein>
    <recommendedName>
        <fullName evidence="10 11">UDP-N-acetylmuramoyl-tripeptide--D-alanyl-D-alanine ligase</fullName>
        <ecNumber evidence="10 11">6.3.2.10</ecNumber>
    </recommendedName>
    <alternativeName>
        <fullName evidence="10">D-alanyl-D-alanine-adding enzyme</fullName>
    </alternativeName>
</protein>
<evidence type="ECO:0000256" key="3">
    <source>
        <dbReference type="ARBA" id="ARBA00022618"/>
    </source>
</evidence>
<gene>
    <name evidence="10" type="primary">murF</name>
    <name evidence="15" type="ORF">EOD43_21800</name>
</gene>
<keyword evidence="16" id="KW-1185">Reference proteome</keyword>
<dbReference type="InterPro" id="IPR004101">
    <property type="entry name" value="Mur_ligase_C"/>
</dbReference>
<comment type="similarity">
    <text evidence="10">Belongs to the MurCDEF family. MurF subfamily.</text>
</comment>
<proteinExistence type="inferred from homology"/>
<comment type="subcellular location">
    <subcellularLocation>
        <location evidence="10 11">Cytoplasm</location>
    </subcellularLocation>
</comment>
<dbReference type="GO" id="GO:0051301">
    <property type="term" value="P:cell division"/>
    <property type="evidence" value="ECO:0007669"/>
    <property type="project" value="UniProtKB-KW"/>
</dbReference>
<dbReference type="Pfam" id="PF01225">
    <property type="entry name" value="Mur_ligase"/>
    <property type="match status" value="1"/>
</dbReference>
<dbReference type="SUPFAM" id="SSF53244">
    <property type="entry name" value="MurD-like peptide ligases, peptide-binding domain"/>
    <property type="match status" value="1"/>
</dbReference>
<dbReference type="Pfam" id="PF02875">
    <property type="entry name" value="Mur_ligase_C"/>
    <property type="match status" value="1"/>
</dbReference>
<comment type="caution">
    <text evidence="15">The sequence shown here is derived from an EMBL/GenBank/DDBJ whole genome shotgun (WGS) entry which is preliminary data.</text>
</comment>
<reference evidence="15 16" key="1">
    <citation type="submission" date="2019-01" db="EMBL/GenBank/DDBJ databases">
        <authorList>
            <person name="Chen W.-M."/>
        </authorList>
    </citation>
    <scope>NUCLEOTIDE SEQUENCE [LARGE SCALE GENOMIC DNA]</scope>
    <source>
        <strain evidence="15 16">CCP-7</strain>
    </source>
</reference>
<dbReference type="InterPro" id="IPR013221">
    <property type="entry name" value="Mur_ligase_cen"/>
</dbReference>
<evidence type="ECO:0000256" key="1">
    <source>
        <dbReference type="ARBA" id="ARBA00022490"/>
    </source>
</evidence>
<dbReference type="UniPathway" id="UPA00219"/>
<dbReference type="InterPro" id="IPR036565">
    <property type="entry name" value="Mur-like_cat_sf"/>
</dbReference>
<feature type="domain" description="Mur ligase N-terminal catalytic" evidence="12">
    <location>
        <begin position="30"/>
        <end position="76"/>
    </location>
</feature>
<keyword evidence="5 10" id="KW-0067">ATP-binding</keyword>
<keyword evidence="1 10" id="KW-0963">Cytoplasm</keyword>
<name>A0A437LVM0_9SPHN</name>
<dbReference type="AlphaFoldDB" id="A0A437LVM0"/>
<keyword evidence="9 10" id="KW-0961">Cell wall biogenesis/degradation</keyword>
<dbReference type="SUPFAM" id="SSF53623">
    <property type="entry name" value="MurD-like peptide ligases, catalytic domain"/>
    <property type="match status" value="1"/>
</dbReference>
<keyword evidence="6 10" id="KW-0133">Cell shape</keyword>
<comment type="function">
    <text evidence="10 11">Involved in cell wall formation. Catalyzes the final step in the synthesis of UDP-N-acetylmuramoyl-pentapeptide, the precursor of murein.</text>
</comment>
<evidence type="ECO:0000256" key="10">
    <source>
        <dbReference type="HAMAP-Rule" id="MF_02019"/>
    </source>
</evidence>
<keyword evidence="8 10" id="KW-0131">Cell cycle</keyword>
<comment type="pathway">
    <text evidence="10 11">Cell wall biogenesis; peptidoglycan biosynthesis.</text>
</comment>
<keyword evidence="3 10" id="KW-0132">Cell division</keyword>
<sequence>MRGVTKPPLWTAFDIAAATDGEVFGAFDANGVAFDSREIGPGDLFVALKGEATDGHRFLDKAFAGGAAGAIVSEACAGPHVRVADTTAALDALAVASRARMNGKVIGVTGSVGKTGTKEALFACLDRPNPGQAHRSVKSYNNHTGVPLSLARMPASTRYGIFEMGMNHAGELSQLTRLVRPHVAIVTAIAPAHSAHFASEAAIADAKGEIFEGLEPGGIAIIPHDSPHRDRLIAAARPYAARIITFGRDEAADVTLCDEHRQPGGTLCSLILPDAELTFTVAPPGDHWVSNAMAVIAAVWAVGGDLAAAGLAFAEMPGLPGRGERSQVPVGDGEALIIDESYNANPASMAATIRMLGEEQAERRVVVLGEMRELGQGAPAYHAGLLDLLQAADVGYALLVGPEMGALANALEGRIDFAHVPDASAAIESLAGVISPGDAILIKGSNAIGLSRVVERLRSGALAGGRI</sequence>
<evidence type="ECO:0000259" key="12">
    <source>
        <dbReference type="Pfam" id="PF01225"/>
    </source>
</evidence>
<evidence type="ECO:0000256" key="7">
    <source>
        <dbReference type="ARBA" id="ARBA00022984"/>
    </source>
</evidence>
<dbReference type="EMBL" id="SACN01000005">
    <property type="protein sequence ID" value="RVT89403.1"/>
    <property type="molecule type" value="Genomic_DNA"/>
</dbReference>
<evidence type="ECO:0000259" key="13">
    <source>
        <dbReference type="Pfam" id="PF02875"/>
    </source>
</evidence>
<dbReference type="Pfam" id="PF08245">
    <property type="entry name" value="Mur_ligase_M"/>
    <property type="match status" value="1"/>
</dbReference>
<dbReference type="Gene3D" id="3.90.190.20">
    <property type="entry name" value="Mur ligase, C-terminal domain"/>
    <property type="match status" value="1"/>
</dbReference>
<dbReference type="PANTHER" id="PTHR43024:SF1">
    <property type="entry name" value="UDP-N-ACETYLMURAMOYL-TRIPEPTIDE--D-ALANYL-D-ALANINE LIGASE"/>
    <property type="match status" value="1"/>
</dbReference>
<dbReference type="InterPro" id="IPR005863">
    <property type="entry name" value="UDP-N-AcMur_synth"/>
</dbReference>
<dbReference type="GO" id="GO:0008766">
    <property type="term" value="F:UDP-N-acetylmuramoylalanyl-D-glutamyl-2,6-diaminopimelate-D-alanyl-D-alanine ligase activity"/>
    <property type="evidence" value="ECO:0007669"/>
    <property type="project" value="RHEA"/>
</dbReference>
<dbReference type="SUPFAM" id="SSF63418">
    <property type="entry name" value="MurE/MurF N-terminal domain"/>
    <property type="match status" value="1"/>
</dbReference>
<feature type="domain" description="Mur ligase central" evidence="14">
    <location>
        <begin position="108"/>
        <end position="299"/>
    </location>
</feature>
<dbReference type="InterPro" id="IPR000713">
    <property type="entry name" value="Mur_ligase_N"/>
</dbReference>
<keyword evidence="7 10" id="KW-0573">Peptidoglycan synthesis</keyword>
<evidence type="ECO:0000313" key="16">
    <source>
        <dbReference type="Proteomes" id="UP000282971"/>
    </source>
</evidence>
<dbReference type="OrthoDB" id="9801978at2"/>
<dbReference type="Gene3D" id="3.40.1390.10">
    <property type="entry name" value="MurE/MurF, N-terminal domain"/>
    <property type="match status" value="1"/>
</dbReference>
<dbReference type="PANTHER" id="PTHR43024">
    <property type="entry name" value="UDP-N-ACETYLMURAMOYL-TRIPEPTIDE--D-ALANYL-D-ALANINE LIGASE"/>
    <property type="match status" value="1"/>
</dbReference>
<dbReference type="GO" id="GO:0005737">
    <property type="term" value="C:cytoplasm"/>
    <property type="evidence" value="ECO:0007669"/>
    <property type="project" value="UniProtKB-SubCell"/>
</dbReference>
<feature type="domain" description="Mur ligase C-terminal" evidence="13">
    <location>
        <begin position="332"/>
        <end position="445"/>
    </location>
</feature>
<organism evidence="15 16">
    <name type="scientific">Sphingomonas crocodyli</name>
    <dbReference type="NCBI Taxonomy" id="1979270"/>
    <lineage>
        <taxon>Bacteria</taxon>
        <taxon>Pseudomonadati</taxon>
        <taxon>Pseudomonadota</taxon>
        <taxon>Alphaproteobacteria</taxon>
        <taxon>Sphingomonadales</taxon>
        <taxon>Sphingomonadaceae</taxon>
        <taxon>Sphingomonas</taxon>
    </lineage>
</organism>
<keyword evidence="2 10" id="KW-0436">Ligase</keyword>
<evidence type="ECO:0000259" key="14">
    <source>
        <dbReference type="Pfam" id="PF08245"/>
    </source>
</evidence>
<dbReference type="EC" id="6.3.2.10" evidence="10 11"/>
<evidence type="ECO:0000256" key="5">
    <source>
        <dbReference type="ARBA" id="ARBA00022840"/>
    </source>
</evidence>
<dbReference type="Proteomes" id="UP000282971">
    <property type="component" value="Unassembled WGS sequence"/>
</dbReference>
<comment type="catalytic activity">
    <reaction evidence="10 11">
        <text>D-alanyl-D-alanine + UDP-N-acetyl-alpha-D-muramoyl-L-alanyl-gamma-D-glutamyl-meso-2,6-diaminopimelate + ATP = UDP-N-acetyl-alpha-D-muramoyl-L-alanyl-gamma-D-glutamyl-meso-2,6-diaminopimeloyl-D-alanyl-D-alanine + ADP + phosphate + H(+)</text>
        <dbReference type="Rhea" id="RHEA:28374"/>
        <dbReference type="ChEBI" id="CHEBI:15378"/>
        <dbReference type="ChEBI" id="CHEBI:30616"/>
        <dbReference type="ChEBI" id="CHEBI:43474"/>
        <dbReference type="ChEBI" id="CHEBI:57822"/>
        <dbReference type="ChEBI" id="CHEBI:61386"/>
        <dbReference type="ChEBI" id="CHEBI:83905"/>
        <dbReference type="ChEBI" id="CHEBI:456216"/>
        <dbReference type="EC" id="6.3.2.10"/>
    </reaction>
</comment>
<dbReference type="HAMAP" id="MF_02019">
    <property type="entry name" value="MurF"/>
    <property type="match status" value="1"/>
</dbReference>
<dbReference type="Gene3D" id="3.40.1190.10">
    <property type="entry name" value="Mur-like, catalytic domain"/>
    <property type="match status" value="1"/>
</dbReference>
<evidence type="ECO:0000256" key="6">
    <source>
        <dbReference type="ARBA" id="ARBA00022960"/>
    </source>
</evidence>
<evidence type="ECO:0000256" key="2">
    <source>
        <dbReference type="ARBA" id="ARBA00022598"/>
    </source>
</evidence>